<accession>A0ABQ8D269</accession>
<evidence type="ECO:0000313" key="1">
    <source>
        <dbReference type="EMBL" id="KAH0923137.1"/>
    </source>
</evidence>
<reference evidence="1 2" key="1">
    <citation type="submission" date="2021-05" db="EMBL/GenBank/DDBJ databases">
        <title>Genome Assembly of Synthetic Allotetraploid Brassica napus Reveals Homoeologous Exchanges between Subgenomes.</title>
        <authorList>
            <person name="Davis J.T."/>
        </authorList>
    </citation>
    <scope>NUCLEOTIDE SEQUENCE [LARGE SCALE GENOMIC DNA]</scope>
    <source>
        <strain evidence="2">cv. Da-Ae</strain>
        <tissue evidence="1">Seedling</tissue>
    </source>
</reference>
<organism evidence="1 2">
    <name type="scientific">Brassica napus</name>
    <name type="common">Rape</name>
    <dbReference type="NCBI Taxonomy" id="3708"/>
    <lineage>
        <taxon>Eukaryota</taxon>
        <taxon>Viridiplantae</taxon>
        <taxon>Streptophyta</taxon>
        <taxon>Embryophyta</taxon>
        <taxon>Tracheophyta</taxon>
        <taxon>Spermatophyta</taxon>
        <taxon>Magnoliopsida</taxon>
        <taxon>eudicotyledons</taxon>
        <taxon>Gunneridae</taxon>
        <taxon>Pentapetalae</taxon>
        <taxon>rosids</taxon>
        <taxon>malvids</taxon>
        <taxon>Brassicales</taxon>
        <taxon>Brassicaceae</taxon>
        <taxon>Brassiceae</taxon>
        <taxon>Brassica</taxon>
    </lineage>
</organism>
<name>A0ABQ8D269_BRANA</name>
<proteinExistence type="predicted"/>
<evidence type="ECO:0000313" key="2">
    <source>
        <dbReference type="Proteomes" id="UP000824890"/>
    </source>
</evidence>
<dbReference type="Proteomes" id="UP000824890">
    <property type="component" value="Unassembled WGS sequence"/>
</dbReference>
<sequence>RRCIREFALGRLSQARFLRRPLEWILNLRRPLLLPLKNLLCSSMASMVTAASPSRSRPPPDPPPSFAVFVVVFGASPLKPKPSDDSPLAIVQPSTAVCRFFTFTAVRSSAFGVFRLYSLLLWQFEGFVSDITIFPEYRVFLDNSCLASLFMELVLPEFLLVLRSSVAGNLVLKIRDTSIYGYISTFSSIGIDCFFCHMALLSSIVNISSSNGE</sequence>
<protein>
    <submittedName>
        <fullName evidence="1">Uncharacterized protein</fullName>
    </submittedName>
</protein>
<feature type="non-terminal residue" evidence="1">
    <location>
        <position position="1"/>
    </location>
</feature>
<comment type="caution">
    <text evidence="1">The sequence shown here is derived from an EMBL/GenBank/DDBJ whole genome shotgun (WGS) entry which is preliminary data.</text>
</comment>
<gene>
    <name evidence="1" type="ORF">HID58_023155</name>
</gene>
<keyword evidence="2" id="KW-1185">Reference proteome</keyword>
<dbReference type="EMBL" id="JAGKQM010000006">
    <property type="protein sequence ID" value="KAH0923137.1"/>
    <property type="molecule type" value="Genomic_DNA"/>
</dbReference>